<proteinExistence type="predicted"/>
<dbReference type="Pfam" id="PF13469">
    <property type="entry name" value="Sulfotransfer_3"/>
    <property type="match status" value="1"/>
</dbReference>
<sequence length="262" mass="29788">MGDDLNRALDNLLFTLLLKRPRELAAPSLGQRMNRAADLVHVFGRLCRSPGSVTEPGIARELLRASADHIRYGIERPTPARRTVWTGRRLRTAWRSRRHAPGERWGFKEPTAHLFLPAMVQEFPRMSYVHVMRDPRDYAVVPHNQFAIWSRAFPDLSLHGHGSRAAAQLHWWTEMNERAVMYARDRRIRFLAVRLEDLILHPDHGIQQLADFIGHPRNDGIPPGLKSFIRTPASLGRGYALDVSTLGGPSLVARIADMGYDC</sequence>
<dbReference type="InterPro" id="IPR027417">
    <property type="entry name" value="P-loop_NTPase"/>
</dbReference>
<evidence type="ECO:0000313" key="2">
    <source>
        <dbReference type="Proteomes" id="UP000319865"/>
    </source>
</evidence>
<gene>
    <name evidence="1" type="ORF">FHU33_4624</name>
</gene>
<dbReference type="AlphaFoldDB" id="A0A543P1W1"/>
<dbReference type="GO" id="GO:0016740">
    <property type="term" value="F:transferase activity"/>
    <property type="evidence" value="ECO:0007669"/>
    <property type="project" value="UniProtKB-KW"/>
</dbReference>
<dbReference type="EMBL" id="VFQE01000002">
    <property type="protein sequence ID" value="TQN37950.1"/>
    <property type="molecule type" value="Genomic_DNA"/>
</dbReference>
<name>A0A543P1W1_9ACTN</name>
<evidence type="ECO:0000313" key="1">
    <source>
        <dbReference type="EMBL" id="TQN37950.1"/>
    </source>
</evidence>
<dbReference type="Gene3D" id="3.40.50.300">
    <property type="entry name" value="P-loop containing nucleotide triphosphate hydrolases"/>
    <property type="match status" value="1"/>
</dbReference>
<keyword evidence="2" id="KW-1185">Reference proteome</keyword>
<reference evidence="1 2" key="1">
    <citation type="submission" date="2019-06" db="EMBL/GenBank/DDBJ databases">
        <title>Sequencing the genomes of 1000 actinobacteria strains.</title>
        <authorList>
            <person name="Klenk H.-P."/>
        </authorList>
    </citation>
    <scope>NUCLEOTIDE SEQUENCE [LARGE SCALE GENOMIC DNA]</scope>
    <source>
        <strain evidence="1 2">DSM 46837</strain>
    </source>
</reference>
<dbReference type="Proteomes" id="UP000319865">
    <property type="component" value="Unassembled WGS sequence"/>
</dbReference>
<keyword evidence="1" id="KW-0808">Transferase</keyword>
<protein>
    <submittedName>
        <fullName evidence="1">Sulfotransferase family protein</fullName>
    </submittedName>
</protein>
<organism evidence="1 2">
    <name type="scientific">Blastococcus colisei</name>
    <dbReference type="NCBI Taxonomy" id="1564162"/>
    <lineage>
        <taxon>Bacteria</taxon>
        <taxon>Bacillati</taxon>
        <taxon>Actinomycetota</taxon>
        <taxon>Actinomycetes</taxon>
        <taxon>Geodermatophilales</taxon>
        <taxon>Geodermatophilaceae</taxon>
        <taxon>Blastococcus</taxon>
    </lineage>
</organism>
<comment type="caution">
    <text evidence="1">The sequence shown here is derived from an EMBL/GenBank/DDBJ whole genome shotgun (WGS) entry which is preliminary data.</text>
</comment>
<dbReference type="SUPFAM" id="SSF52540">
    <property type="entry name" value="P-loop containing nucleoside triphosphate hydrolases"/>
    <property type="match status" value="1"/>
</dbReference>
<accession>A0A543P1W1</accession>